<keyword evidence="2" id="KW-0808">Transferase</keyword>
<dbReference type="GO" id="GO:0016740">
    <property type="term" value="F:transferase activity"/>
    <property type="evidence" value="ECO:0007669"/>
    <property type="project" value="UniProtKB-KW"/>
</dbReference>
<dbReference type="PANTHER" id="PTHR43179:SF7">
    <property type="entry name" value="RHAMNOSYLTRANSFERASE WBBL"/>
    <property type="match status" value="1"/>
</dbReference>
<dbReference type="eggNOG" id="COG1216">
    <property type="taxonomic scope" value="Bacteria"/>
</dbReference>
<dbReference type="InterPro" id="IPR029044">
    <property type="entry name" value="Nucleotide-diphossugar_trans"/>
</dbReference>
<dbReference type="PANTHER" id="PTHR43179">
    <property type="entry name" value="RHAMNOSYLTRANSFERASE WBBL"/>
    <property type="match status" value="1"/>
</dbReference>
<feature type="domain" description="Glycosyltransferase 2-like" evidence="1">
    <location>
        <begin position="8"/>
        <end position="136"/>
    </location>
</feature>
<dbReference type="InterPro" id="IPR001173">
    <property type="entry name" value="Glyco_trans_2-like"/>
</dbReference>
<evidence type="ECO:0000313" key="3">
    <source>
        <dbReference type="Proteomes" id="UP000002710"/>
    </source>
</evidence>
<dbReference type="RefSeq" id="WP_011367450.1">
    <property type="nucleotide sequence ID" value="NC_007519.1"/>
</dbReference>
<dbReference type="SUPFAM" id="SSF53448">
    <property type="entry name" value="Nucleotide-diphospho-sugar transferases"/>
    <property type="match status" value="1"/>
</dbReference>
<keyword evidence="3" id="KW-1185">Reference proteome</keyword>
<dbReference type="EMBL" id="CP000112">
    <property type="protein sequence ID" value="ABB38284.2"/>
    <property type="molecule type" value="Genomic_DNA"/>
</dbReference>
<sequence length="420" mass="46295">MNTTTPLSIIIPVWNQWHLTRACLESLRQHTPGDFFEVIVADNGSGDETAVQLAPLGEKLFGRMFRRIRLDTNQGFGPACNLGAKSARGEKLLFLNNDTLLTSGWLPPLMKAFDEDARLGAAGPLLLYPESDRVQHAGIVFTPALRTQHLYANFPADHPVLRTRRTLQAITGACLLVPSGLFRQCGGFYEGYKNGSEDLELCCRIREAGKKLRCVTESRVYHLESQTPGRGDDDDTNAALLNQRCKGCFGPDMHRHAVRDGYRFAITPWLESYITLAEERETALTSSMTGAGAGAGGEFNAAACWQLLQQEPLWQTGYALLAGFLEQNRLYAEASGVRLLQTYFFPMLPHYRQLAVTAAMAGNESLAAQAQEKAAHINGLLEDVGALTKKAAGLANWARKAGEQELQHLYEGWLKELGLL</sequence>
<dbReference type="Pfam" id="PF00535">
    <property type="entry name" value="Glycos_transf_2"/>
    <property type="match status" value="1"/>
</dbReference>
<evidence type="ECO:0000313" key="2">
    <source>
        <dbReference type="EMBL" id="ABB38284.2"/>
    </source>
</evidence>
<gene>
    <name evidence="2" type="ordered locus">Dde_1485</name>
</gene>
<evidence type="ECO:0000259" key="1">
    <source>
        <dbReference type="Pfam" id="PF00535"/>
    </source>
</evidence>
<dbReference type="CDD" id="cd04186">
    <property type="entry name" value="GT_2_like_c"/>
    <property type="match status" value="1"/>
</dbReference>
<dbReference type="Gene3D" id="3.90.550.10">
    <property type="entry name" value="Spore Coat Polysaccharide Biosynthesis Protein SpsA, Chain A"/>
    <property type="match status" value="1"/>
</dbReference>
<reference evidence="2 3" key="1">
    <citation type="journal article" date="2011" name="J. Bacteriol.">
        <title>Complete genome sequence and updated annotation of Desulfovibrio alaskensis G20.</title>
        <authorList>
            <person name="Hauser L.J."/>
            <person name="Land M.L."/>
            <person name="Brown S.D."/>
            <person name="Larimer F."/>
            <person name="Keller K.L."/>
            <person name="Rapp-Giles B.J."/>
            <person name="Price M.N."/>
            <person name="Lin M."/>
            <person name="Bruce D.C."/>
            <person name="Detter J.C."/>
            <person name="Tapia R."/>
            <person name="Han C.S."/>
            <person name="Goodwin L.A."/>
            <person name="Cheng J.F."/>
            <person name="Pitluck S."/>
            <person name="Copeland A."/>
            <person name="Lucas S."/>
            <person name="Nolan M."/>
            <person name="Lapidus A.L."/>
            <person name="Palumbo A.V."/>
            <person name="Wall J.D."/>
        </authorList>
    </citation>
    <scope>NUCLEOTIDE SEQUENCE [LARGE SCALE GENOMIC DNA]</scope>
    <source>
        <strain evidence="3">ATCC BAA 1058 / DSM 17464 / G20</strain>
    </source>
</reference>
<dbReference type="HOGENOM" id="CLU_668560_0_0_7"/>
<dbReference type="AlphaFoldDB" id="Q311W2"/>
<name>Q311W2_OLEA2</name>
<organism evidence="2 3">
    <name type="scientific">Oleidesulfovibrio alaskensis (strain ATCC BAA-1058 / DSM 17464 / G20)</name>
    <name type="common">Desulfovibrio alaskensis</name>
    <dbReference type="NCBI Taxonomy" id="207559"/>
    <lineage>
        <taxon>Bacteria</taxon>
        <taxon>Pseudomonadati</taxon>
        <taxon>Thermodesulfobacteriota</taxon>
        <taxon>Desulfovibrionia</taxon>
        <taxon>Desulfovibrionales</taxon>
        <taxon>Desulfovibrionaceae</taxon>
        <taxon>Oleidesulfovibrio</taxon>
    </lineage>
</organism>
<dbReference type="STRING" id="207559.Dde_1485"/>
<dbReference type="KEGG" id="dde:Dde_1485"/>
<protein>
    <submittedName>
        <fullName evidence="2">Glycosyl transferase family 2</fullName>
    </submittedName>
</protein>
<accession>Q311W2</accession>
<dbReference type="Proteomes" id="UP000002710">
    <property type="component" value="Chromosome"/>
</dbReference>
<proteinExistence type="predicted"/>